<evidence type="ECO:0000259" key="1">
    <source>
        <dbReference type="Pfam" id="PF13360"/>
    </source>
</evidence>
<dbReference type="Proteomes" id="UP000314011">
    <property type="component" value="Unassembled WGS sequence"/>
</dbReference>
<dbReference type="InterPro" id="IPR011047">
    <property type="entry name" value="Quinoprotein_ADH-like_sf"/>
</dbReference>
<dbReference type="AlphaFoldDB" id="A0A5C5GFX3"/>
<organism evidence="2 3">
    <name type="scientific">Pelagovum pacificum</name>
    <dbReference type="NCBI Taxonomy" id="2588711"/>
    <lineage>
        <taxon>Bacteria</taxon>
        <taxon>Pseudomonadati</taxon>
        <taxon>Pseudomonadota</taxon>
        <taxon>Alphaproteobacteria</taxon>
        <taxon>Rhodobacterales</taxon>
        <taxon>Paracoccaceae</taxon>
        <taxon>Pelagovum</taxon>
    </lineage>
</organism>
<dbReference type="OrthoDB" id="5290752at2"/>
<dbReference type="Pfam" id="PF13360">
    <property type="entry name" value="PQQ_2"/>
    <property type="match status" value="1"/>
</dbReference>
<dbReference type="RefSeq" id="WP_140193123.1">
    <property type="nucleotide sequence ID" value="NZ_CP065915.1"/>
</dbReference>
<reference evidence="2 3" key="1">
    <citation type="submission" date="2019-06" db="EMBL/GenBank/DDBJ databases">
        <title>Genome of new Rhodobacteraceae sp. SM1903.</title>
        <authorList>
            <person name="Ren X."/>
        </authorList>
    </citation>
    <scope>NUCLEOTIDE SEQUENCE [LARGE SCALE GENOMIC DNA]</scope>
    <source>
        <strain evidence="2 3">SM1903</strain>
    </source>
</reference>
<dbReference type="Gene3D" id="2.130.10.10">
    <property type="entry name" value="YVTN repeat-like/Quinoprotein amine dehydrogenase"/>
    <property type="match status" value="1"/>
</dbReference>
<dbReference type="SMART" id="SM00564">
    <property type="entry name" value="PQQ"/>
    <property type="match status" value="6"/>
</dbReference>
<dbReference type="InterPro" id="IPR015943">
    <property type="entry name" value="WD40/YVTN_repeat-like_dom_sf"/>
</dbReference>
<dbReference type="PANTHER" id="PTHR34512:SF30">
    <property type="entry name" value="OUTER MEMBRANE PROTEIN ASSEMBLY FACTOR BAMB"/>
    <property type="match status" value="1"/>
</dbReference>
<proteinExistence type="predicted"/>
<dbReference type="PROSITE" id="PS51257">
    <property type="entry name" value="PROKAR_LIPOPROTEIN"/>
    <property type="match status" value="1"/>
</dbReference>
<sequence length="443" mass="45895">MTKLNGRTLLVALTLLAACGEPDVRLPGERIGLRSFNGGADPVTYSESQPNTSRPISLPASRLNADWTHRGGSASHLLQHPSLGGNLSLAFRTDIGSGNSRRARITADPVVGDGRVFTFDSNTQVSAVSTAGAPLWTVSVRRPLDRASDASGGGLAYGGGMVYVTTGFGELIALDAATGGVAWRQDLDAYGGAAPTVSGDLVFVSARDGRAWAVERSNGRVRWTMPATPAAQGYGGGSGIAVSNGVAVMPFPSGEVTAAFQQGGIRRWTSFVAGQRTTRALSANIDISGDPVISGDRVYVGNASGQTVALDLATGDEIWSARHGAQSPVIPVGGSVFLVNDLNQLVRLDAATGALIWRTQMPDLAQRNGLFRTRTASFAHYGPVMAGGRLIVASSDGQLRQFDPRSGQLLGAVALPGGAATNPAVAGGILYVVNRDGELLAFR</sequence>
<comment type="caution">
    <text evidence="2">The sequence shown here is derived from an EMBL/GenBank/DDBJ whole genome shotgun (WGS) entry which is preliminary data.</text>
</comment>
<name>A0A5C5GFX3_9RHOB</name>
<dbReference type="EMBL" id="VFFF01000001">
    <property type="protein sequence ID" value="TNY32446.1"/>
    <property type="molecule type" value="Genomic_DNA"/>
</dbReference>
<protein>
    <submittedName>
        <fullName evidence="2">Quinoprotein</fullName>
    </submittedName>
</protein>
<accession>A0A5C5GFX3</accession>
<feature type="domain" description="Pyrrolo-quinoline quinone repeat" evidence="1">
    <location>
        <begin position="122"/>
        <end position="359"/>
    </location>
</feature>
<dbReference type="PANTHER" id="PTHR34512">
    <property type="entry name" value="CELL SURFACE PROTEIN"/>
    <property type="match status" value="1"/>
</dbReference>
<dbReference type="SUPFAM" id="SSF50998">
    <property type="entry name" value="Quinoprotein alcohol dehydrogenase-like"/>
    <property type="match status" value="1"/>
</dbReference>
<keyword evidence="3" id="KW-1185">Reference proteome</keyword>
<gene>
    <name evidence="2" type="ORF">FHY64_03910</name>
</gene>
<evidence type="ECO:0000313" key="3">
    <source>
        <dbReference type="Proteomes" id="UP000314011"/>
    </source>
</evidence>
<dbReference type="InterPro" id="IPR002372">
    <property type="entry name" value="PQQ_rpt_dom"/>
</dbReference>
<dbReference type="InterPro" id="IPR018391">
    <property type="entry name" value="PQQ_b-propeller_rpt"/>
</dbReference>
<evidence type="ECO:0000313" key="2">
    <source>
        <dbReference type="EMBL" id="TNY32446.1"/>
    </source>
</evidence>